<dbReference type="InterPro" id="IPR051932">
    <property type="entry name" value="Bact_StressResp_Reg"/>
</dbReference>
<dbReference type="InterPro" id="IPR036513">
    <property type="entry name" value="STAS_dom_sf"/>
</dbReference>
<evidence type="ECO:0000256" key="1">
    <source>
        <dbReference type="ARBA" id="ARBA00022553"/>
    </source>
</evidence>
<gene>
    <name evidence="3" type="ORF">D4N35_012420</name>
</gene>
<comment type="caution">
    <text evidence="3">The sequence shown here is derived from an EMBL/GenBank/DDBJ whole genome shotgun (WGS) entry which is preliminary data.</text>
</comment>
<accession>A0A443IPH1</accession>
<dbReference type="Pfam" id="PF01740">
    <property type="entry name" value="STAS"/>
    <property type="match status" value="1"/>
</dbReference>
<dbReference type="AlphaFoldDB" id="A0A443IPH1"/>
<name>A0A443IPH1_9BACI</name>
<evidence type="ECO:0000313" key="4">
    <source>
        <dbReference type="Proteomes" id="UP000273811"/>
    </source>
</evidence>
<dbReference type="PANTHER" id="PTHR33745">
    <property type="entry name" value="RSBT ANTAGONIST PROTEIN RSBS-RELATED"/>
    <property type="match status" value="1"/>
</dbReference>
<dbReference type="Gene3D" id="3.30.750.24">
    <property type="entry name" value="STAS domain"/>
    <property type="match status" value="1"/>
</dbReference>
<reference evidence="3" key="1">
    <citation type="submission" date="2018-12" db="EMBL/GenBank/DDBJ databases">
        <authorList>
            <person name="Sun L."/>
            <person name="Chen Z."/>
        </authorList>
    </citation>
    <scope>NUCLEOTIDE SEQUENCE [LARGE SCALE GENOMIC DNA]</scope>
    <source>
        <strain evidence="3">DSM 16012</strain>
    </source>
</reference>
<evidence type="ECO:0000259" key="2">
    <source>
        <dbReference type="PROSITE" id="PS50801"/>
    </source>
</evidence>
<dbReference type="Gene3D" id="1.10.490.70">
    <property type="entry name" value="Histidine kinase N-terminal domain"/>
    <property type="match status" value="1"/>
</dbReference>
<dbReference type="CDD" id="cd07041">
    <property type="entry name" value="STAS_RsbR_RsbS_like"/>
    <property type="match status" value="1"/>
</dbReference>
<proteinExistence type="predicted"/>
<dbReference type="PROSITE" id="PS50801">
    <property type="entry name" value="STAS"/>
    <property type="match status" value="1"/>
</dbReference>
<dbReference type="OrthoDB" id="9800154at2"/>
<sequence>MSDLDMELYGYLVDRIESISNEWLTQRRKEHGSIYSVDADKETEAYLKEQNQLTNLTVTSSLLEDKREFEKNKEKWVRLVAKSRVSSNTPIPEVLEALSNARKVYWRFVERFLEINSEKVTQENLLKWGMKINRAFDELAIEFSQAYNLLMNNKLSAQSSLIDELSAPVIKINEVFGVLPLVGDIDTWRAKKIYECVPVKCTEINISHLYIDLSGVSIIDTMVAHQIYQLSQTLDLLGVKSTITGIRPEIAQTAIQLALDFSKIDTYSSLQQALKDKFLIVAEQSVK</sequence>
<dbReference type="SUPFAM" id="SSF52091">
    <property type="entry name" value="SpoIIaa-like"/>
    <property type="match status" value="1"/>
</dbReference>
<dbReference type="EMBL" id="QYTU02000028">
    <property type="protein sequence ID" value="RWR07842.1"/>
    <property type="molecule type" value="Genomic_DNA"/>
</dbReference>
<feature type="domain" description="STAS" evidence="2">
    <location>
        <begin position="166"/>
        <end position="277"/>
    </location>
</feature>
<dbReference type="RefSeq" id="WP_120074084.1">
    <property type="nucleotide sequence ID" value="NZ_CP126113.1"/>
</dbReference>
<evidence type="ECO:0000313" key="3">
    <source>
        <dbReference type="EMBL" id="RWR07842.1"/>
    </source>
</evidence>
<dbReference type="Proteomes" id="UP000273811">
    <property type="component" value="Unassembled WGS sequence"/>
</dbReference>
<dbReference type="PANTHER" id="PTHR33745:SF3">
    <property type="entry name" value="RSBT CO-ANTAGONIST PROTEIN RSBRC"/>
    <property type="match status" value="1"/>
</dbReference>
<dbReference type="InterPro" id="IPR002645">
    <property type="entry name" value="STAS_dom"/>
</dbReference>
<keyword evidence="4" id="KW-1185">Reference proteome</keyword>
<keyword evidence="1" id="KW-0597">Phosphoprotein</keyword>
<organism evidence="3 4">
    <name type="scientific">Siminovitchia fortis</name>
    <dbReference type="NCBI Taxonomy" id="254758"/>
    <lineage>
        <taxon>Bacteria</taxon>
        <taxon>Bacillati</taxon>
        <taxon>Bacillota</taxon>
        <taxon>Bacilli</taxon>
        <taxon>Bacillales</taxon>
        <taxon>Bacillaceae</taxon>
        <taxon>Siminovitchia</taxon>
    </lineage>
</organism>
<protein>
    <submittedName>
        <fullName evidence="3">STAS domain-containing protein</fullName>
    </submittedName>
</protein>